<evidence type="ECO:0000313" key="3">
    <source>
        <dbReference type="Proteomes" id="UP001184150"/>
    </source>
</evidence>
<feature type="signal peptide" evidence="1">
    <location>
        <begin position="1"/>
        <end position="22"/>
    </location>
</feature>
<keyword evidence="1" id="KW-0732">Signal</keyword>
<organism evidence="2 3">
    <name type="scientific">Novosphingobium capsulatum</name>
    <dbReference type="NCBI Taxonomy" id="13688"/>
    <lineage>
        <taxon>Bacteria</taxon>
        <taxon>Pseudomonadati</taxon>
        <taxon>Pseudomonadota</taxon>
        <taxon>Alphaproteobacteria</taxon>
        <taxon>Sphingomonadales</taxon>
        <taxon>Sphingomonadaceae</taxon>
        <taxon>Novosphingobium</taxon>
    </lineage>
</organism>
<feature type="chain" id="PRO_5046078377" evidence="1">
    <location>
        <begin position="23"/>
        <end position="176"/>
    </location>
</feature>
<protein>
    <submittedName>
        <fullName evidence="2">Uncharacterized protein</fullName>
    </submittedName>
</protein>
<dbReference type="RefSeq" id="WP_309804520.1">
    <property type="nucleotide sequence ID" value="NZ_JAVDRD010000002.1"/>
</dbReference>
<comment type="caution">
    <text evidence="2">The sequence shown here is derived from an EMBL/GenBank/DDBJ whole genome shotgun (WGS) entry which is preliminary data.</text>
</comment>
<sequence length="176" mass="18163">MRGGWALAMAAAGLAVPAAALARPPETLACAIKAAPEGLDQKVADAILTPGTPAANATQADLRAITDACAADQLLNDKQRDAYFSYTWGRMGRDALDGRLAALGIASALIDRALDIGPGNTNNPADKVTPGDLRIVSEALDKAGKPPASVTAQGWQLITGWIVATALMFDGQRDLD</sequence>
<evidence type="ECO:0000256" key="1">
    <source>
        <dbReference type="SAM" id="SignalP"/>
    </source>
</evidence>
<dbReference type="EMBL" id="JAVDRD010000002">
    <property type="protein sequence ID" value="MDR6510051.1"/>
    <property type="molecule type" value="Genomic_DNA"/>
</dbReference>
<gene>
    <name evidence="2" type="ORF">J2792_000911</name>
</gene>
<name>A0ABU1MJ01_9SPHN</name>
<evidence type="ECO:0000313" key="2">
    <source>
        <dbReference type="EMBL" id="MDR6510051.1"/>
    </source>
</evidence>
<dbReference type="Proteomes" id="UP001184150">
    <property type="component" value="Unassembled WGS sequence"/>
</dbReference>
<accession>A0ABU1MJ01</accession>
<keyword evidence="3" id="KW-1185">Reference proteome</keyword>
<proteinExistence type="predicted"/>
<reference evidence="2 3" key="1">
    <citation type="submission" date="2023-07" db="EMBL/GenBank/DDBJ databases">
        <title>Sorghum-associated microbial communities from plants grown in Nebraska, USA.</title>
        <authorList>
            <person name="Schachtman D."/>
        </authorList>
    </citation>
    <scope>NUCLEOTIDE SEQUENCE [LARGE SCALE GENOMIC DNA]</scope>
    <source>
        <strain evidence="2 3">DS1027</strain>
    </source>
</reference>